<feature type="transmembrane region" description="Helical" evidence="1">
    <location>
        <begin position="236"/>
        <end position="252"/>
    </location>
</feature>
<proteinExistence type="predicted"/>
<feature type="transmembrane region" description="Helical" evidence="1">
    <location>
        <begin position="64"/>
        <end position="84"/>
    </location>
</feature>
<feature type="transmembrane region" description="Helical" evidence="1">
    <location>
        <begin position="186"/>
        <end position="216"/>
    </location>
</feature>
<protein>
    <recommendedName>
        <fullName evidence="4">Oligosaccharide repeat unit polymerase</fullName>
    </recommendedName>
</protein>
<dbReference type="Proteomes" id="UP000006919">
    <property type="component" value="Plasmid pRUMAL02"/>
</dbReference>
<reference evidence="3" key="1">
    <citation type="journal article" date="2011" name="J. Bacteriol.">
        <title>Complete genome of the cellulolytic ruminal bacterium Ruminococcus albus 7.</title>
        <authorList>
            <person name="Suen G."/>
            <person name="Stevenson D.M."/>
            <person name="Bruce D.C."/>
            <person name="Chertkov O."/>
            <person name="Copeland A."/>
            <person name="Cheng J.F."/>
            <person name="Detter C."/>
            <person name="Detter J.C."/>
            <person name="Goodwin L.A."/>
            <person name="Han C.S."/>
            <person name="Hauser L.J."/>
            <person name="Ivanova N.N."/>
            <person name="Kyrpides N.C."/>
            <person name="Land M.L."/>
            <person name="Lapidus A."/>
            <person name="Lucas S."/>
            <person name="Ovchinnikova G."/>
            <person name="Pitluck S."/>
            <person name="Tapia R."/>
            <person name="Woyke T."/>
            <person name="Boyum J."/>
            <person name="Mead D."/>
            <person name="Weimer P.J."/>
        </authorList>
    </citation>
    <scope>NUCLEOTIDE SEQUENCE [LARGE SCALE GENOMIC DNA]</scope>
    <source>
        <strain evidence="3">ATCC 27210 / DSM 20455 / JCM 14654 / NCDO 2250 / 7</strain>
        <plasmid evidence="3">pRUMAL02</plasmid>
    </source>
</reference>
<geneLocation type="plasmid" evidence="2 3">
    <name>pRUMAL02</name>
</geneLocation>
<evidence type="ECO:0000313" key="3">
    <source>
        <dbReference type="Proteomes" id="UP000006919"/>
    </source>
</evidence>
<gene>
    <name evidence="2" type="ordered locus">Rumal_3860</name>
</gene>
<name>E6UKT8_RUMA7</name>
<feature type="transmembrane region" description="Helical" evidence="1">
    <location>
        <begin position="6"/>
        <end position="24"/>
    </location>
</feature>
<keyword evidence="2" id="KW-0614">Plasmid</keyword>
<feature type="transmembrane region" description="Helical" evidence="1">
    <location>
        <begin position="105"/>
        <end position="130"/>
    </location>
</feature>
<keyword evidence="1" id="KW-0812">Transmembrane</keyword>
<feature type="transmembrane region" description="Helical" evidence="1">
    <location>
        <begin position="36"/>
        <end position="58"/>
    </location>
</feature>
<dbReference type="HOGENOM" id="CLU_650334_0_0_9"/>
<sequence>MKQDFIYNILAIVVCITCMCLQYKTNKTRIKRVRPVQVQNVVWLVGFLIYLLNVVPYYPIDGTVYFAAMAYLVAYNLVFLISPIEETQGQSGEIEFNSDRQRKKVITASILCWIVSIPILKKTIPILLMYGPSQGMNALRYRTYGEYSIFSTPELMLVDYIIRPVMVATILLMAEEISNKKFKYQLIIVSILDALWLVLATAGRSLFVTIILYVFWAVVIKNGFNIKKVLSGYKRYIVPCSVLLIFIVQIISKRINRDNGLIIEGTIYYFSGLPYLSALIKNGTSQSWTLFGKATFSSIIDIPIVFLRTLGVIGHDFLTGQQTMSGQAKDFLFVGYEIQTNATASTLFPFYLDFGIVGTFLGGLLLGCFAHYVERNYTNKRDCLSLGQYIFMLSFSMTTIQNYPLTGIPFIMKWIFIYLLLK</sequence>
<dbReference type="NCBIfam" id="TIGR04370">
    <property type="entry name" value="glyco_rpt_poly"/>
    <property type="match status" value="1"/>
</dbReference>
<keyword evidence="1" id="KW-0472">Membrane</keyword>
<dbReference type="RefSeq" id="WP_013483824.1">
    <property type="nucleotide sequence ID" value="NC_014825.1"/>
</dbReference>
<accession>E6UKT8</accession>
<evidence type="ECO:0000256" key="1">
    <source>
        <dbReference type="SAM" id="Phobius"/>
    </source>
</evidence>
<feature type="transmembrane region" description="Helical" evidence="1">
    <location>
        <begin position="403"/>
        <end position="421"/>
    </location>
</feature>
<evidence type="ECO:0008006" key="4">
    <source>
        <dbReference type="Google" id="ProtNLM"/>
    </source>
</evidence>
<keyword evidence="1" id="KW-1133">Transmembrane helix</keyword>
<evidence type="ECO:0000313" key="2">
    <source>
        <dbReference type="EMBL" id="ADU24284.1"/>
    </source>
</evidence>
<feature type="transmembrane region" description="Helical" evidence="1">
    <location>
        <begin position="350"/>
        <end position="372"/>
    </location>
</feature>
<dbReference type="KEGG" id="ral:Rumal_3860"/>
<dbReference type="AlphaFoldDB" id="E6UKT8"/>
<dbReference type="EMBL" id="CP002405">
    <property type="protein sequence ID" value="ADU24284.1"/>
    <property type="molecule type" value="Genomic_DNA"/>
</dbReference>
<organism evidence="2 3">
    <name type="scientific">Ruminococcus albus (strain ATCC 27210 / DSM 20455 / JCM 14654 / NCDO 2250 / 7)</name>
    <dbReference type="NCBI Taxonomy" id="697329"/>
    <lineage>
        <taxon>Bacteria</taxon>
        <taxon>Bacillati</taxon>
        <taxon>Bacillota</taxon>
        <taxon>Clostridia</taxon>
        <taxon>Eubacteriales</taxon>
        <taxon>Oscillospiraceae</taxon>
        <taxon>Ruminococcus</taxon>
    </lineage>
</organism>